<dbReference type="Pfam" id="PF02311">
    <property type="entry name" value="AraC_binding"/>
    <property type="match status" value="1"/>
</dbReference>
<reference evidence="5 6" key="1">
    <citation type="submission" date="2018-08" db="EMBL/GenBank/DDBJ databases">
        <title>Sequencing the genomes of 1000 actinobacteria strains.</title>
        <authorList>
            <person name="Klenk H.-P."/>
        </authorList>
    </citation>
    <scope>NUCLEOTIDE SEQUENCE [LARGE SCALE GENOMIC DNA]</scope>
    <source>
        <strain evidence="5 6">DSM 43927</strain>
    </source>
</reference>
<proteinExistence type="predicted"/>
<dbReference type="EMBL" id="QTTT01000001">
    <property type="protein sequence ID" value="REE97298.1"/>
    <property type="molecule type" value="Genomic_DNA"/>
</dbReference>
<evidence type="ECO:0000256" key="1">
    <source>
        <dbReference type="ARBA" id="ARBA00023015"/>
    </source>
</evidence>
<dbReference type="InterPro" id="IPR003313">
    <property type="entry name" value="AraC-bd"/>
</dbReference>
<dbReference type="RefSeq" id="WP_116022810.1">
    <property type="nucleotide sequence ID" value="NZ_QTTT01000001.1"/>
</dbReference>
<keyword evidence="6" id="KW-1185">Reference proteome</keyword>
<feature type="domain" description="HTH araC/xylS-type" evidence="4">
    <location>
        <begin position="178"/>
        <end position="275"/>
    </location>
</feature>
<dbReference type="GO" id="GO:0043565">
    <property type="term" value="F:sequence-specific DNA binding"/>
    <property type="evidence" value="ECO:0007669"/>
    <property type="project" value="InterPro"/>
</dbReference>
<dbReference type="InterPro" id="IPR009057">
    <property type="entry name" value="Homeodomain-like_sf"/>
</dbReference>
<keyword evidence="2" id="KW-0238">DNA-binding</keyword>
<evidence type="ECO:0000313" key="6">
    <source>
        <dbReference type="Proteomes" id="UP000256661"/>
    </source>
</evidence>
<dbReference type="AlphaFoldDB" id="A0A3D9SN62"/>
<evidence type="ECO:0000259" key="4">
    <source>
        <dbReference type="PROSITE" id="PS01124"/>
    </source>
</evidence>
<dbReference type="InterPro" id="IPR050204">
    <property type="entry name" value="AraC_XylS_family_regulators"/>
</dbReference>
<dbReference type="PANTHER" id="PTHR46796">
    <property type="entry name" value="HTH-TYPE TRANSCRIPTIONAL ACTIVATOR RHAS-RELATED"/>
    <property type="match status" value="1"/>
</dbReference>
<evidence type="ECO:0000256" key="3">
    <source>
        <dbReference type="ARBA" id="ARBA00023163"/>
    </source>
</evidence>
<keyword evidence="1" id="KW-0805">Transcription regulation</keyword>
<evidence type="ECO:0000256" key="2">
    <source>
        <dbReference type="ARBA" id="ARBA00023125"/>
    </source>
</evidence>
<dbReference type="Pfam" id="PF12833">
    <property type="entry name" value="HTH_18"/>
    <property type="match status" value="1"/>
</dbReference>
<protein>
    <submittedName>
        <fullName evidence="5">AraC family transcriptional regulator</fullName>
    </submittedName>
</protein>
<keyword evidence="3" id="KW-0804">Transcription</keyword>
<sequence>MNDASGSRAPADQAVWTRVEGVQGAPLDLMAARLGRTHFAPHTHDEYAIGACVAGLEVIRYRGELHYSGPGSIVAIEPGEPHTGGPAIADGMAYRVMYPGSSLLADATAVVPHFREPVIEDPGLAEALRLAHVALSRGDDPLEGEARLLSVLAELVRRHAAPVPLGDGGPDDSGWVARTVMERLADQITGPPSLAEIAAELGMSRFRLLRSFRETAGMPPYAWLAQHRVNRARALLESGHRPAEAAALTGFADQAHLTRWFRRVLGVTPGAFRNSVQDSERRVG</sequence>
<dbReference type="PANTHER" id="PTHR46796:SF2">
    <property type="entry name" value="TRANSCRIPTIONAL REGULATORY PROTEIN"/>
    <property type="match status" value="1"/>
</dbReference>
<accession>A0A3D9SN62</accession>
<dbReference type="InterPro" id="IPR018060">
    <property type="entry name" value="HTH_AraC"/>
</dbReference>
<dbReference type="Gene3D" id="1.10.10.60">
    <property type="entry name" value="Homeodomain-like"/>
    <property type="match status" value="2"/>
</dbReference>
<dbReference type="GO" id="GO:0003700">
    <property type="term" value="F:DNA-binding transcription factor activity"/>
    <property type="evidence" value="ECO:0007669"/>
    <property type="project" value="InterPro"/>
</dbReference>
<dbReference type="InterPro" id="IPR037923">
    <property type="entry name" value="HTH-like"/>
</dbReference>
<dbReference type="SUPFAM" id="SSF51215">
    <property type="entry name" value="Regulatory protein AraC"/>
    <property type="match status" value="1"/>
</dbReference>
<comment type="caution">
    <text evidence="5">The sequence shown here is derived from an EMBL/GenBank/DDBJ whole genome shotgun (WGS) entry which is preliminary data.</text>
</comment>
<dbReference type="SMART" id="SM00342">
    <property type="entry name" value="HTH_ARAC"/>
    <property type="match status" value="1"/>
</dbReference>
<dbReference type="PROSITE" id="PS01124">
    <property type="entry name" value="HTH_ARAC_FAMILY_2"/>
    <property type="match status" value="1"/>
</dbReference>
<dbReference type="Proteomes" id="UP000256661">
    <property type="component" value="Unassembled WGS sequence"/>
</dbReference>
<evidence type="ECO:0000313" key="5">
    <source>
        <dbReference type="EMBL" id="REE97298.1"/>
    </source>
</evidence>
<name>A0A3D9SN62_9ACTN</name>
<gene>
    <name evidence="5" type="ORF">DFJ69_2764</name>
</gene>
<dbReference type="OrthoDB" id="3172070at2"/>
<organism evidence="5 6">
    <name type="scientific">Thermomonospora umbrina</name>
    <dbReference type="NCBI Taxonomy" id="111806"/>
    <lineage>
        <taxon>Bacteria</taxon>
        <taxon>Bacillati</taxon>
        <taxon>Actinomycetota</taxon>
        <taxon>Actinomycetes</taxon>
        <taxon>Streptosporangiales</taxon>
        <taxon>Thermomonosporaceae</taxon>
        <taxon>Thermomonospora</taxon>
    </lineage>
</organism>
<dbReference type="SUPFAM" id="SSF46689">
    <property type="entry name" value="Homeodomain-like"/>
    <property type="match status" value="2"/>
</dbReference>